<evidence type="ECO:0000313" key="1">
    <source>
        <dbReference type="EMBL" id="KAI3694776.1"/>
    </source>
</evidence>
<dbReference type="EMBL" id="CM042043">
    <property type="protein sequence ID" value="KAI3694776.1"/>
    <property type="molecule type" value="Genomic_DNA"/>
</dbReference>
<gene>
    <name evidence="1" type="ORF">L1987_77756</name>
</gene>
<protein>
    <submittedName>
        <fullName evidence="1">Uncharacterized protein</fullName>
    </submittedName>
</protein>
<organism evidence="1 2">
    <name type="scientific">Smallanthus sonchifolius</name>
    <dbReference type="NCBI Taxonomy" id="185202"/>
    <lineage>
        <taxon>Eukaryota</taxon>
        <taxon>Viridiplantae</taxon>
        <taxon>Streptophyta</taxon>
        <taxon>Embryophyta</taxon>
        <taxon>Tracheophyta</taxon>
        <taxon>Spermatophyta</taxon>
        <taxon>Magnoliopsida</taxon>
        <taxon>eudicotyledons</taxon>
        <taxon>Gunneridae</taxon>
        <taxon>Pentapetalae</taxon>
        <taxon>asterids</taxon>
        <taxon>campanulids</taxon>
        <taxon>Asterales</taxon>
        <taxon>Asteraceae</taxon>
        <taxon>Asteroideae</taxon>
        <taxon>Heliantheae alliance</taxon>
        <taxon>Millerieae</taxon>
        <taxon>Smallanthus</taxon>
    </lineage>
</organism>
<dbReference type="Proteomes" id="UP001056120">
    <property type="component" value="Linkage Group LG26"/>
</dbReference>
<name>A0ACB8ZAL9_9ASTR</name>
<comment type="caution">
    <text evidence="1">The sequence shown here is derived from an EMBL/GenBank/DDBJ whole genome shotgun (WGS) entry which is preliminary data.</text>
</comment>
<sequence length="76" mass="8770">MTPERNARTLDWRGLLAIHDYYHLHWLTQKDALQNLLCHQTLPTLIMQQTTQQLLRAVGFPLCAAYLLPSDILDGL</sequence>
<evidence type="ECO:0000313" key="2">
    <source>
        <dbReference type="Proteomes" id="UP001056120"/>
    </source>
</evidence>
<keyword evidence="2" id="KW-1185">Reference proteome</keyword>
<reference evidence="2" key="1">
    <citation type="journal article" date="2022" name="Mol. Ecol. Resour.">
        <title>The genomes of chicory, endive, great burdock and yacon provide insights into Asteraceae palaeo-polyploidization history and plant inulin production.</title>
        <authorList>
            <person name="Fan W."/>
            <person name="Wang S."/>
            <person name="Wang H."/>
            <person name="Wang A."/>
            <person name="Jiang F."/>
            <person name="Liu H."/>
            <person name="Zhao H."/>
            <person name="Xu D."/>
            <person name="Zhang Y."/>
        </authorList>
    </citation>
    <scope>NUCLEOTIDE SEQUENCE [LARGE SCALE GENOMIC DNA]</scope>
    <source>
        <strain evidence="2">cv. Yunnan</strain>
    </source>
</reference>
<accession>A0ACB8ZAL9</accession>
<reference evidence="1 2" key="2">
    <citation type="journal article" date="2022" name="Mol. Ecol. Resour.">
        <title>The genomes of chicory, endive, great burdock and yacon provide insights into Asteraceae paleo-polyploidization history and plant inulin production.</title>
        <authorList>
            <person name="Fan W."/>
            <person name="Wang S."/>
            <person name="Wang H."/>
            <person name="Wang A."/>
            <person name="Jiang F."/>
            <person name="Liu H."/>
            <person name="Zhao H."/>
            <person name="Xu D."/>
            <person name="Zhang Y."/>
        </authorList>
    </citation>
    <scope>NUCLEOTIDE SEQUENCE [LARGE SCALE GENOMIC DNA]</scope>
    <source>
        <strain evidence="2">cv. Yunnan</strain>
        <tissue evidence="1">Leaves</tissue>
    </source>
</reference>
<proteinExistence type="predicted"/>